<dbReference type="Proteomes" id="UP001141552">
    <property type="component" value="Unassembled WGS sequence"/>
</dbReference>
<organism evidence="1 2">
    <name type="scientific">Turnera subulata</name>
    <dbReference type="NCBI Taxonomy" id="218843"/>
    <lineage>
        <taxon>Eukaryota</taxon>
        <taxon>Viridiplantae</taxon>
        <taxon>Streptophyta</taxon>
        <taxon>Embryophyta</taxon>
        <taxon>Tracheophyta</taxon>
        <taxon>Spermatophyta</taxon>
        <taxon>Magnoliopsida</taxon>
        <taxon>eudicotyledons</taxon>
        <taxon>Gunneridae</taxon>
        <taxon>Pentapetalae</taxon>
        <taxon>rosids</taxon>
        <taxon>fabids</taxon>
        <taxon>Malpighiales</taxon>
        <taxon>Passifloraceae</taxon>
        <taxon>Turnera</taxon>
    </lineage>
</organism>
<dbReference type="InterPro" id="IPR036770">
    <property type="entry name" value="Ankyrin_rpt-contain_sf"/>
</dbReference>
<evidence type="ECO:0000313" key="1">
    <source>
        <dbReference type="EMBL" id="KAJ4823609.1"/>
    </source>
</evidence>
<dbReference type="EMBL" id="JAKUCV010007408">
    <property type="protein sequence ID" value="KAJ4823609.1"/>
    <property type="molecule type" value="Genomic_DNA"/>
</dbReference>
<evidence type="ECO:0000313" key="2">
    <source>
        <dbReference type="Proteomes" id="UP001141552"/>
    </source>
</evidence>
<dbReference type="PANTHER" id="PTHR24121">
    <property type="entry name" value="NO MECHANORECEPTOR POTENTIAL C, ISOFORM D-RELATED"/>
    <property type="match status" value="1"/>
</dbReference>
<reference evidence="1" key="1">
    <citation type="submission" date="2022-02" db="EMBL/GenBank/DDBJ databases">
        <authorList>
            <person name="Henning P.M."/>
            <person name="McCubbin A.G."/>
            <person name="Shore J.S."/>
        </authorList>
    </citation>
    <scope>NUCLEOTIDE SEQUENCE</scope>
    <source>
        <strain evidence="1">F60SS</strain>
        <tissue evidence="1">Leaves</tissue>
    </source>
</reference>
<gene>
    <name evidence="1" type="ORF">Tsubulata_028230</name>
</gene>
<protein>
    <recommendedName>
        <fullName evidence="3">PGG domain-containing protein</fullName>
    </recommendedName>
</protein>
<evidence type="ECO:0008006" key="3">
    <source>
        <dbReference type="Google" id="ProtNLM"/>
    </source>
</evidence>
<dbReference type="OrthoDB" id="1669894at2759"/>
<dbReference type="Gene3D" id="1.25.40.20">
    <property type="entry name" value="Ankyrin repeat-containing domain"/>
    <property type="match status" value="2"/>
</dbReference>
<dbReference type="SUPFAM" id="SSF48403">
    <property type="entry name" value="Ankyrin repeat"/>
    <property type="match status" value="1"/>
</dbReference>
<reference evidence="1" key="2">
    <citation type="journal article" date="2023" name="Plants (Basel)">
        <title>Annotation of the Turnera subulata (Passifloraceae) Draft Genome Reveals the S-Locus Evolved after the Divergence of Turneroideae from Passifloroideae in a Stepwise Manner.</title>
        <authorList>
            <person name="Henning P.M."/>
            <person name="Roalson E.H."/>
            <person name="Mir W."/>
            <person name="McCubbin A.G."/>
            <person name="Shore J.S."/>
        </authorList>
    </citation>
    <scope>NUCLEOTIDE SEQUENCE</scope>
    <source>
        <strain evidence="1">F60SS</strain>
    </source>
</reference>
<keyword evidence="2" id="KW-1185">Reference proteome</keyword>
<proteinExistence type="predicted"/>
<dbReference type="SMART" id="SM00248">
    <property type="entry name" value="ANK"/>
    <property type="match status" value="5"/>
</dbReference>
<comment type="caution">
    <text evidence="1">The sequence shown here is derived from an EMBL/GenBank/DDBJ whole genome shotgun (WGS) entry which is preliminary data.</text>
</comment>
<accession>A0A9Q0F2A7</accession>
<name>A0A9Q0F2A7_9ROSI</name>
<dbReference type="Pfam" id="PF12796">
    <property type="entry name" value="Ank_2"/>
    <property type="match status" value="2"/>
</dbReference>
<dbReference type="PANTHER" id="PTHR24121:SF22">
    <property type="entry name" value="PROTEIN ACCELERATED CELL DEATH 6-LIKE"/>
    <property type="match status" value="1"/>
</dbReference>
<dbReference type="InterPro" id="IPR002110">
    <property type="entry name" value="Ankyrin_rpt"/>
</dbReference>
<dbReference type="AlphaFoldDB" id="A0A9Q0F2A7"/>
<sequence>MDQRDQRDLFIAAKGADVQNFNNVLQQVLSRQQQRTLDFLKRVMSPSGNSLLHVAAESGRNDNTALLSAQAPFLIERRNYNGEEENQLVRIKNEMGNTALHDAVMGKSHDIVERLVFADPEVSYYSNKAGKSPLYLVVEARDAEALTLLSKFIHSRGDTSPRVEGLNPVFLAIERKDIGILRQIENEMPKLLRVKDDKRGNNALHFASSKGYREGVSFLLDHFGNDNEFASERGPIMQT</sequence>